<name>A0AA41UBP7_9HYPH</name>
<dbReference type="HAMAP" id="MF_00761">
    <property type="entry name" value="UPF0303"/>
    <property type="match status" value="1"/>
</dbReference>
<reference evidence="2" key="1">
    <citation type="submission" date="2022-03" db="EMBL/GenBank/DDBJ databases">
        <title>The complete genome sequence of a Methyloterrigena soli.</title>
        <authorList>
            <person name="Zi Z."/>
        </authorList>
    </citation>
    <scope>NUCLEOTIDE SEQUENCE</scope>
    <source>
        <strain evidence="2">M48</strain>
    </source>
</reference>
<dbReference type="EMBL" id="JALAZD010000001">
    <property type="protein sequence ID" value="MCI0127738.1"/>
    <property type="molecule type" value="Genomic_DNA"/>
</dbReference>
<dbReference type="Gene3D" id="3.30.450.150">
    <property type="entry name" value="Haem-degrading domain"/>
    <property type="match status" value="1"/>
</dbReference>
<proteinExistence type="inferred from homology"/>
<dbReference type="InterPro" id="IPR010371">
    <property type="entry name" value="YBR137W-like"/>
</dbReference>
<dbReference type="InterPro" id="IPR005624">
    <property type="entry name" value="PduO/GlcC-like"/>
</dbReference>
<dbReference type="Pfam" id="PF03928">
    <property type="entry name" value="HbpS-like"/>
    <property type="match status" value="1"/>
</dbReference>
<dbReference type="PANTHER" id="PTHR28255:SF1">
    <property type="entry name" value="UPF0303 PROTEIN YBR137W"/>
    <property type="match status" value="1"/>
</dbReference>
<gene>
    <name evidence="2" type="ORF">ML536_12970</name>
</gene>
<comment type="caution">
    <text evidence="2">The sequence shown here is derived from an EMBL/GenBank/DDBJ whole genome shotgun (WGS) entry which is preliminary data.</text>
</comment>
<protein>
    <recommendedName>
        <fullName evidence="1">UPF0303 protein ML536_12970</fullName>
    </recommendedName>
</protein>
<evidence type="ECO:0000256" key="1">
    <source>
        <dbReference type="HAMAP-Rule" id="MF_00761"/>
    </source>
</evidence>
<dbReference type="RefSeq" id="WP_281736120.1">
    <property type="nucleotide sequence ID" value="NZ_JAKETQ010000001.1"/>
</dbReference>
<dbReference type="NCBIfam" id="NF002696">
    <property type="entry name" value="PRK02487.1-5"/>
    <property type="match status" value="1"/>
</dbReference>
<dbReference type="PIRSF" id="PIRSF008757">
    <property type="entry name" value="UCP008757"/>
    <property type="match status" value="1"/>
</dbReference>
<sequence>MTTADDIAKVLEQERALVFDTFDEDAAFAIGSAIRERAIADKLGIVCSIVLWDRPLFYMTRPGTTADNADWVRRKANVVKRFQKSSYRMVLEQLPREDRLLPEARALPPEDYVLAGGGFPIRVNGAGIIGAVVVSGLPERQDHAVVVAAIAGCLGRDAAALALEP</sequence>
<dbReference type="Proteomes" id="UP001156140">
    <property type="component" value="Unassembled WGS sequence"/>
</dbReference>
<comment type="similarity">
    <text evidence="1">Belongs to the UPF0303 family.</text>
</comment>
<dbReference type="SUPFAM" id="SSF143744">
    <property type="entry name" value="GlcG-like"/>
    <property type="match status" value="1"/>
</dbReference>
<evidence type="ECO:0000313" key="3">
    <source>
        <dbReference type="Proteomes" id="UP001156140"/>
    </source>
</evidence>
<dbReference type="PANTHER" id="PTHR28255">
    <property type="match status" value="1"/>
</dbReference>
<accession>A0AA41UBP7</accession>
<evidence type="ECO:0000313" key="2">
    <source>
        <dbReference type="EMBL" id="MCI0127738.1"/>
    </source>
</evidence>
<keyword evidence="3" id="KW-1185">Reference proteome</keyword>
<organism evidence="2 3">
    <name type="scientific">Paradevosia shaoguanensis</name>
    <dbReference type="NCBI Taxonomy" id="1335043"/>
    <lineage>
        <taxon>Bacteria</taxon>
        <taxon>Pseudomonadati</taxon>
        <taxon>Pseudomonadota</taxon>
        <taxon>Alphaproteobacteria</taxon>
        <taxon>Hyphomicrobiales</taxon>
        <taxon>Devosiaceae</taxon>
        <taxon>Paradevosia</taxon>
    </lineage>
</organism>
<dbReference type="AlphaFoldDB" id="A0AA41UBP7"/>
<dbReference type="InterPro" id="IPR038084">
    <property type="entry name" value="PduO/GlcC-like_sf"/>
</dbReference>